<dbReference type="AlphaFoldDB" id="A0A517PNN6"/>
<dbReference type="GO" id="GO:0015948">
    <property type="term" value="P:methanogenesis"/>
    <property type="evidence" value="ECO:0007669"/>
    <property type="project" value="InterPro"/>
</dbReference>
<dbReference type="GO" id="GO:0018493">
    <property type="term" value="F:formylmethanofuran dehydrogenase activity"/>
    <property type="evidence" value="ECO:0007669"/>
    <property type="project" value="InterPro"/>
</dbReference>
<keyword evidence="2" id="KW-1185">Reference proteome</keyword>
<protein>
    <submittedName>
        <fullName evidence="1">Formyltransferase/hydrolase complex Fhc subunit B</fullName>
    </submittedName>
</protein>
<sequence length="417" mass="44697">MKNVFEDVTCAGCCCVCDDIQVTTDGQQILDVQTTCPQGQAWFARSRQTNQLQPLIRGAEASQEAALTRAAELIQTATSPLLFGMGQSATEAQRAAISLADRIGATIDSGASDSTRALQQVGEASCTLGEVRSRADLIIYWNAESLRTNPHHQQTLNSGTDPISRKIVTVGSSLSDASADVDLALRVPVEGEFETLWRLRALLRGIELNGEVSPGLSAGELESLAALIRQSRYIVIFFGPATSGDHLFHRKLEALSLLAREIQSERRCHTINVPASGAAKGAESVLAWQTGYAAAVNFAVGYPRFSPCEYATVRMLEQKEADVCLLIGDAPLTGLSELALQELQQIPLIHVGPAPLSDLEPEVFIPTGISGIHSAGSLYRFDGTPLPLRALIATPQLSEAEVLQQLESLLTPVLPIC</sequence>
<accession>A0A517PNN6</accession>
<dbReference type="Proteomes" id="UP000320421">
    <property type="component" value="Chromosome"/>
</dbReference>
<proteinExistence type="predicted"/>
<keyword evidence="1" id="KW-0808">Transferase</keyword>
<dbReference type="OrthoDB" id="240576at2"/>
<dbReference type="PIRSF" id="PIRSF005646">
    <property type="entry name" value="FwdB"/>
    <property type="match status" value="1"/>
</dbReference>
<dbReference type="RefSeq" id="WP_145184580.1">
    <property type="nucleotide sequence ID" value="NZ_CP036266.1"/>
</dbReference>
<dbReference type="SUPFAM" id="SSF53706">
    <property type="entry name" value="Formate dehydrogenase/DMSO reductase, domains 1-3"/>
    <property type="match status" value="1"/>
</dbReference>
<dbReference type="GO" id="GO:0016740">
    <property type="term" value="F:transferase activity"/>
    <property type="evidence" value="ECO:0007669"/>
    <property type="project" value="UniProtKB-KW"/>
</dbReference>
<name>A0A517PNN6_9PLAN</name>
<dbReference type="InterPro" id="IPR016457">
    <property type="entry name" value="Formylmethanofuran_DH_bsu"/>
</dbReference>
<keyword evidence="1" id="KW-0378">Hydrolase</keyword>
<reference evidence="1 2" key="1">
    <citation type="submission" date="2019-02" db="EMBL/GenBank/DDBJ databases">
        <title>Deep-cultivation of Planctomycetes and their phenomic and genomic characterization uncovers novel biology.</title>
        <authorList>
            <person name="Wiegand S."/>
            <person name="Jogler M."/>
            <person name="Boedeker C."/>
            <person name="Pinto D."/>
            <person name="Vollmers J."/>
            <person name="Rivas-Marin E."/>
            <person name="Kohn T."/>
            <person name="Peeters S.H."/>
            <person name="Heuer A."/>
            <person name="Rast P."/>
            <person name="Oberbeckmann S."/>
            <person name="Bunk B."/>
            <person name="Jeske O."/>
            <person name="Meyerdierks A."/>
            <person name="Storesund J.E."/>
            <person name="Kallscheuer N."/>
            <person name="Luecker S."/>
            <person name="Lage O.M."/>
            <person name="Pohl T."/>
            <person name="Merkel B.J."/>
            <person name="Hornburger P."/>
            <person name="Mueller R.-W."/>
            <person name="Bruemmer F."/>
            <person name="Labrenz M."/>
            <person name="Spormann A.M."/>
            <person name="Op den Camp H."/>
            <person name="Overmann J."/>
            <person name="Amann R."/>
            <person name="Jetten M.S.M."/>
            <person name="Mascher T."/>
            <person name="Medema M.H."/>
            <person name="Devos D.P."/>
            <person name="Kaster A.-K."/>
            <person name="Ovreas L."/>
            <person name="Rohde M."/>
            <person name="Galperin M.Y."/>
            <person name="Jogler C."/>
        </authorList>
    </citation>
    <scope>NUCLEOTIDE SEQUENCE [LARGE SCALE GENOMIC DNA]</scope>
    <source>
        <strain evidence="1 2">HG66A1</strain>
    </source>
</reference>
<dbReference type="EMBL" id="CP036266">
    <property type="protein sequence ID" value="QDT20989.1"/>
    <property type="molecule type" value="Genomic_DNA"/>
</dbReference>
<dbReference type="GO" id="GO:0016787">
    <property type="term" value="F:hydrolase activity"/>
    <property type="evidence" value="ECO:0007669"/>
    <property type="project" value="UniProtKB-KW"/>
</dbReference>
<organism evidence="1 2">
    <name type="scientific">Gimesia chilikensis</name>
    <dbReference type="NCBI Taxonomy" id="2605989"/>
    <lineage>
        <taxon>Bacteria</taxon>
        <taxon>Pseudomonadati</taxon>
        <taxon>Planctomycetota</taxon>
        <taxon>Planctomycetia</taxon>
        <taxon>Planctomycetales</taxon>
        <taxon>Planctomycetaceae</taxon>
        <taxon>Gimesia</taxon>
    </lineage>
</organism>
<evidence type="ECO:0000313" key="2">
    <source>
        <dbReference type="Proteomes" id="UP000320421"/>
    </source>
</evidence>
<evidence type="ECO:0000313" key="1">
    <source>
        <dbReference type="EMBL" id="QDT20989.1"/>
    </source>
</evidence>
<gene>
    <name evidence="1" type="primary">fhcB</name>
    <name evidence="1" type="ORF">HG66A1_27810</name>
</gene>